<dbReference type="PANTHER" id="PTHR21394">
    <property type="entry name" value="MAU2 CHROMATID COHESION FACTOR HOMOLOG"/>
    <property type="match status" value="1"/>
</dbReference>
<evidence type="ECO:0000256" key="8">
    <source>
        <dbReference type="ARBA" id="ARBA00023242"/>
    </source>
</evidence>
<evidence type="ECO:0000256" key="5">
    <source>
        <dbReference type="ARBA" id="ARBA00022776"/>
    </source>
</evidence>
<gene>
    <name evidence="12" type="primary">mau2-L</name>
    <name evidence="12" type="ORF">Hamer_G012200</name>
</gene>
<comment type="caution">
    <text evidence="12">The sequence shown here is derived from an EMBL/GenBank/DDBJ whole genome shotgun (WGS) entry which is preliminary data.</text>
</comment>
<dbReference type="GO" id="GO:0005654">
    <property type="term" value="C:nucleoplasm"/>
    <property type="evidence" value="ECO:0007669"/>
    <property type="project" value="UniProtKB-SubCell"/>
</dbReference>
<dbReference type="GO" id="GO:0051301">
    <property type="term" value="P:cell division"/>
    <property type="evidence" value="ECO:0007669"/>
    <property type="project" value="UniProtKB-KW"/>
</dbReference>
<evidence type="ECO:0000256" key="11">
    <source>
        <dbReference type="ARBA" id="ARBA00030523"/>
    </source>
</evidence>
<keyword evidence="6" id="KW-0802">TPR repeat</keyword>
<dbReference type="GO" id="GO:0007059">
    <property type="term" value="P:chromosome segregation"/>
    <property type="evidence" value="ECO:0007669"/>
    <property type="project" value="UniProtKB-KW"/>
</dbReference>
<dbReference type="AlphaFoldDB" id="A0A8J5N020"/>
<keyword evidence="5" id="KW-0498">Mitosis</keyword>
<comment type="similarity">
    <text evidence="2">Belongs to the SCC4/mau-2 family.</text>
</comment>
<dbReference type="SUPFAM" id="SSF48452">
    <property type="entry name" value="TPR-like"/>
    <property type="match status" value="1"/>
</dbReference>
<keyword evidence="8" id="KW-0539">Nucleus</keyword>
<comment type="subcellular location">
    <subcellularLocation>
        <location evidence="1">Nucleus</location>
        <location evidence="1">Nucleoplasm</location>
    </subcellularLocation>
</comment>
<evidence type="ECO:0000313" key="12">
    <source>
        <dbReference type="EMBL" id="KAG7169984.1"/>
    </source>
</evidence>
<organism evidence="12 13">
    <name type="scientific">Homarus americanus</name>
    <name type="common">American lobster</name>
    <dbReference type="NCBI Taxonomy" id="6706"/>
    <lineage>
        <taxon>Eukaryota</taxon>
        <taxon>Metazoa</taxon>
        <taxon>Ecdysozoa</taxon>
        <taxon>Arthropoda</taxon>
        <taxon>Crustacea</taxon>
        <taxon>Multicrustacea</taxon>
        <taxon>Malacostraca</taxon>
        <taxon>Eumalacostraca</taxon>
        <taxon>Eucarida</taxon>
        <taxon>Decapoda</taxon>
        <taxon>Pleocyemata</taxon>
        <taxon>Astacidea</taxon>
        <taxon>Nephropoidea</taxon>
        <taxon>Nephropidae</taxon>
        <taxon>Homarus</taxon>
    </lineage>
</organism>
<sequence>MNGGGRRRSQRRPGTHYTFFSHCVALFRLNFDAMANSQDAYYLSLLALAERFRTQEPANIKSCVQCLQAVLTFRPPPKVEARTHLQLANLLIQYTNNSQLARDHLEQAWNLSMNIAGFDDVRFEAASELAKLYEQAGGASNTKSLLRRAIELSRQSQLGLAELDYATAGGLLQMGLEYCHIQGVAYTQLLFLLSKIMGRGAAEVQTLLAQANQSVEQYNGAQGQKEHLRVFYLVLLVCHNLNSGQVKSVKPALKQLQQSIQNITQLSEQEIIPSSGSEMFAWLPREQLCVLVYLVSVMHSMQAGYMEKAQKYTDKALLQIDKLKAEENVSILSSLQLLLLEHSVMCHLIIGSKAQAIKEIAKVCQLLQQDSKQLQAHRAQLHTLLAVYAMSMNDSNAAEIQFNAALRTSKNRDLWIFANLNLAVVYLRCQRERDFAAIMDRINPDTLPTQSQSLRAASFYVQGLHAFFTSRHNDGKRFLRESLKMANAEDLNRLTSCSLVLLGHIFLALGNPREAHNMVTPAMQLASKIPDLHLQLWSSAILKDLYRQFGDVPREQDSNQNHYNFSQTLLTDYMTASQLPEHQLIKWTEGPFPLPVTEKIGRSCRGSVSYVGCEQEPMLTAVQETSR</sequence>
<dbReference type="Proteomes" id="UP000747542">
    <property type="component" value="Unassembled WGS sequence"/>
</dbReference>
<dbReference type="GO" id="GO:0007064">
    <property type="term" value="P:mitotic sister chromatid cohesion"/>
    <property type="evidence" value="ECO:0007669"/>
    <property type="project" value="InterPro"/>
</dbReference>
<keyword evidence="4" id="KW-0132">Cell division</keyword>
<evidence type="ECO:0000256" key="6">
    <source>
        <dbReference type="ARBA" id="ARBA00022803"/>
    </source>
</evidence>
<name>A0A8J5N020_HOMAM</name>
<evidence type="ECO:0000256" key="4">
    <source>
        <dbReference type="ARBA" id="ARBA00022618"/>
    </source>
</evidence>
<keyword evidence="13" id="KW-1185">Reference proteome</keyword>
<evidence type="ECO:0000256" key="9">
    <source>
        <dbReference type="ARBA" id="ARBA00023306"/>
    </source>
</evidence>
<evidence type="ECO:0000256" key="1">
    <source>
        <dbReference type="ARBA" id="ARBA00004642"/>
    </source>
</evidence>
<evidence type="ECO:0000256" key="3">
    <source>
        <dbReference type="ARBA" id="ARBA00017198"/>
    </source>
</evidence>
<dbReference type="Pfam" id="PF10345">
    <property type="entry name" value="Cohesin_load"/>
    <property type="match status" value="1"/>
</dbReference>
<dbReference type="Gene3D" id="1.25.40.10">
    <property type="entry name" value="Tetratricopeptide repeat domain"/>
    <property type="match status" value="1"/>
</dbReference>
<keyword evidence="9" id="KW-0131">Cell cycle</keyword>
<comment type="function">
    <text evidence="10">Required for association of the cohesin complex with chromatin during interphase. Plays a role in sister chromatid cohesion and normal progression through prometaphase.</text>
</comment>
<evidence type="ECO:0000256" key="2">
    <source>
        <dbReference type="ARBA" id="ARBA00008585"/>
    </source>
</evidence>
<evidence type="ECO:0000313" key="13">
    <source>
        <dbReference type="Proteomes" id="UP000747542"/>
    </source>
</evidence>
<dbReference type="InterPro" id="IPR011990">
    <property type="entry name" value="TPR-like_helical_dom_sf"/>
</dbReference>
<protein>
    <recommendedName>
        <fullName evidence="3">MAU2 chromatid cohesion factor homolog</fullName>
    </recommendedName>
    <alternativeName>
        <fullName evidence="11">Cohesin loading complex subunit SCC4 homolog</fullName>
    </alternativeName>
</protein>
<evidence type="ECO:0000256" key="10">
    <source>
        <dbReference type="ARBA" id="ARBA00025632"/>
    </source>
</evidence>
<keyword evidence="7" id="KW-0159">Chromosome partition</keyword>
<dbReference type="EMBL" id="JAHLQT010014894">
    <property type="protein sequence ID" value="KAG7169984.1"/>
    <property type="molecule type" value="Genomic_DNA"/>
</dbReference>
<reference evidence="12" key="1">
    <citation type="journal article" date="2021" name="Sci. Adv.">
        <title>The American lobster genome reveals insights on longevity, neural, and immune adaptations.</title>
        <authorList>
            <person name="Polinski J.M."/>
            <person name="Zimin A.V."/>
            <person name="Clark K.F."/>
            <person name="Kohn A.B."/>
            <person name="Sadowski N."/>
            <person name="Timp W."/>
            <person name="Ptitsyn A."/>
            <person name="Khanna P."/>
            <person name="Romanova D.Y."/>
            <person name="Williams P."/>
            <person name="Greenwood S.J."/>
            <person name="Moroz L.L."/>
            <person name="Walt D.R."/>
            <person name="Bodnar A.G."/>
        </authorList>
    </citation>
    <scope>NUCLEOTIDE SEQUENCE</scope>
    <source>
        <strain evidence="12">GMGI-L3</strain>
    </source>
</reference>
<dbReference type="InterPro" id="IPR019440">
    <property type="entry name" value="MAU2"/>
</dbReference>
<proteinExistence type="inferred from homology"/>
<evidence type="ECO:0000256" key="7">
    <source>
        <dbReference type="ARBA" id="ARBA00022829"/>
    </source>
</evidence>
<accession>A0A8J5N020</accession>